<feature type="transmembrane region" description="Helical" evidence="1">
    <location>
        <begin position="89"/>
        <end position="109"/>
    </location>
</feature>
<keyword evidence="1" id="KW-0812">Transmembrane</keyword>
<comment type="caution">
    <text evidence="2">The sequence shown here is derived from an EMBL/GenBank/DDBJ whole genome shotgun (WGS) entry which is preliminary data.</text>
</comment>
<reference evidence="2" key="1">
    <citation type="submission" date="2020-06" db="EMBL/GenBank/DDBJ databases">
        <authorList>
            <person name="Li T."/>
            <person name="Hu X."/>
            <person name="Zhang T."/>
            <person name="Song X."/>
            <person name="Zhang H."/>
            <person name="Dai N."/>
            <person name="Sheng W."/>
            <person name="Hou X."/>
            <person name="Wei L."/>
        </authorList>
    </citation>
    <scope>NUCLEOTIDE SEQUENCE</scope>
    <source>
        <strain evidence="2">KEN1</strain>
        <tissue evidence="2">Leaf</tissue>
    </source>
</reference>
<sequence>MPMSMPMRSLAVHAKTLAFCCKKAVSCPASVGFNWEPILVEAGTSWMLISSSIGWTWVGDHTSLIFLLGEIFMASLVGRVDFHPASIAFYYFYIVFPSCVLISLTSPILSPTGNFSFMRYVEMIAWKMFSAGHSNIRLYADGISTTRKRTILVLRAGLDPKERGSKTCPSGCTTSPVKPYSDVSTGSNGISPNSICWYTL</sequence>
<accession>A0AAW2W0D6</accession>
<evidence type="ECO:0000256" key="1">
    <source>
        <dbReference type="SAM" id="Phobius"/>
    </source>
</evidence>
<organism evidence="2">
    <name type="scientific">Sesamum latifolium</name>
    <dbReference type="NCBI Taxonomy" id="2727402"/>
    <lineage>
        <taxon>Eukaryota</taxon>
        <taxon>Viridiplantae</taxon>
        <taxon>Streptophyta</taxon>
        <taxon>Embryophyta</taxon>
        <taxon>Tracheophyta</taxon>
        <taxon>Spermatophyta</taxon>
        <taxon>Magnoliopsida</taxon>
        <taxon>eudicotyledons</taxon>
        <taxon>Gunneridae</taxon>
        <taxon>Pentapetalae</taxon>
        <taxon>asterids</taxon>
        <taxon>lamiids</taxon>
        <taxon>Lamiales</taxon>
        <taxon>Pedaliaceae</taxon>
        <taxon>Sesamum</taxon>
    </lineage>
</organism>
<name>A0AAW2W0D6_9LAMI</name>
<keyword evidence="1" id="KW-1133">Transmembrane helix</keyword>
<keyword evidence="1" id="KW-0472">Membrane</keyword>
<gene>
    <name evidence="2" type="ORF">Slati_2711500</name>
</gene>
<dbReference type="EMBL" id="JACGWN010000009">
    <property type="protein sequence ID" value="KAL0433772.1"/>
    <property type="molecule type" value="Genomic_DNA"/>
</dbReference>
<dbReference type="AlphaFoldDB" id="A0AAW2W0D6"/>
<evidence type="ECO:0000313" key="2">
    <source>
        <dbReference type="EMBL" id="KAL0433772.1"/>
    </source>
</evidence>
<reference evidence="2" key="2">
    <citation type="journal article" date="2024" name="Plant">
        <title>Genomic evolution and insights into agronomic trait innovations of Sesamum species.</title>
        <authorList>
            <person name="Miao H."/>
            <person name="Wang L."/>
            <person name="Qu L."/>
            <person name="Liu H."/>
            <person name="Sun Y."/>
            <person name="Le M."/>
            <person name="Wang Q."/>
            <person name="Wei S."/>
            <person name="Zheng Y."/>
            <person name="Lin W."/>
            <person name="Duan Y."/>
            <person name="Cao H."/>
            <person name="Xiong S."/>
            <person name="Wang X."/>
            <person name="Wei L."/>
            <person name="Li C."/>
            <person name="Ma Q."/>
            <person name="Ju M."/>
            <person name="Zhao R."/>
            <person name="Li G."/>
            <person name="Mu C."/>
            <person name="Tian Q."/>
            <person name="Mei H."/>
            <person name="Zhang T."/>
            <person name="Gao T."/>
            <person name="Zhang H."/>
        </authorList>
    </citation>
    <scope>NUCLEOTIDE SEQUENCE</scope>
    <source>
        <strain evidence="2">KEN1</strain>
    </source>
</reference>
<protein>
    <submittedName>
        <fullName evidence="2">Uncharacterized protein</fullName>
    </submittedName>
</protein>
<proteinExistence type="predicted"/>